<feature type="non-terminal residue" evidence="3">
    <location>
        <position position="1"/>
    </location>
</feature>
<dbReference type="SMART" id="SM00220">
    <property type="entry name" value="S_TKc"/>
    <property type="match status" value="1"/>
</dbReference>
<dbReference type="SUPFAM" id="SSF81606">
    <property type="entry name" value="PP2C-like"/>
    <property type="match status" value="1"/>
</dbReference>
<keyword evidence="3" id="KW-0418">Kinase</keyword>
<name>A0A931CVM7_9BACT</name>
<dbReference type="SMART" id="SM00331">
    <property type="entry name" value="PP2C_SIG"/>
    <property type="match status" value="1"/>
</dbReference>
<sequence>DLLARSFLDQLLSAMAYAGNKGLVHRDINPANIMVSKDHPIKLIDFGLACPVGTDDFMMGGNLHYLAPEVFDGEPADFRSDLFSLGITAFHMITGRLPWDAVDSGEIMKQIRHQPLPDPGKQVKHLPGSLRQFILKACEKDPDKRFQTPEEARKWLMNATDFGPDPVRRSGPVLLPGRYCCMSSGQHETRDALPGRHMDIAAATHIGHQRKTNQDRYLTCLENQSDPENHDFALLALADGMGGAIGGEIAADHVIQHLQDLALQDDGSPLDSLKRFYMTMDRDICDMAAKDPYLNGMGTTLVCAVVSNNTVFWAHSGDSRLYLLHGDHLTRITRDQTLADFLIREKQITPDQAQTHYSRQVLEQYIGCGELAVQSGRFELAEDDMILLMSDGCYRHISLDTIITTCRQTTDPATAADALIKAALTEDGSDNITGVILTLRTDD</sequence>
<dbReference type="Pfam" id="PF13672">
    <property type="entry name" value="PP2C_2"/>
    <property type="match status" value="1"/>
</dbReference>
<dbReference type="GO" id="GO:0005524">
    <property type="term" value="F:ATP binding"/>
    <property type="evidence" value="ECO:0007669"/>
    <property type="project" value="InterPro"/>
</dbReference>
<dbReference type="GO" id="GO:0004674">
    <property type="term" value="F:protein serine/threonine kinase activity"/>
    <property type="evidence" value="ECO:0007669"/>
    <property type="project" value="InterPro"/>
</dbReference>
<dbReference type="InterPro" id="IPR036457">
    <property type="entry name" value="PPM-type-like_dom_sf"/>
</dbReference>
<dbReference type="InterPro" id="IPR000719">
    <property type="entry name" value="Prot_kinase_dom"/>
</dbReference>
<dbReference type="CDD" id="cd00143">
    <property type="entry name" value="PP2Cc"/>
    <property type="match status" value="1"/>
</dbReference>
<dbReference type="AlphaFoldDB" id="A0A931CVM7"/>
<comment type="caution">
    <text evidence="3">The sequence shown here is derived from an EMBL/GenBank/DDBJ whole genome shotgun (WGS) entry which is preliminary data.</text>
</comment>
<evidence type="ECO:0000259" key="2">
    <source>
        <dbReference type="PROSITE" id="PS51746"/>
    </source>
</evidence>
<dbReference type="CDD" id="cd14014">
    <property type="entry name" value="STKc_PknB_like"/>
    <property type="match status" value="1"/>
</dbReference>
<feature type="domain" description="Protein kinase" evidence="1">
    <location>
        <begin position="1"/>
        <end position="156"/>
    </location>
</feature>
<evidence type="ECO:0000313" key="4">
    <source>
        <dbReference type="Proteomes" id="UP000706172"/>
    </source>
</evidence>
<dbReference type="PROSITE" id="PS50011">
    <property type="entry name" value="PROTEIN_KINASE_DOM"/>
    <property type="match status" value="1"/>
</dbReference>
<dbReference type="GO" id="GO:0005737">
    <property type="term" value="C:cytoplasm"/>
    <property type="evidence" value="ECO:0007669"/>
    <property type="project" value="TreeGrafter"/>
</dbReference>
<evidence type="ECO:0000259" key="1">
    <source>
        <dbReference type="PROSITE" id="PS50011"/>
    </source>
</evidence>
<gene>
    <name evidence="3" type="ORF">H0S81_08165</name>
</gene>
<dbReference type="InterPro" id="IPR001932">
    <property type="entry name" value="PPM-type_phosphatase-like_dom"/>
</dbReference>
<dbReference type="PANTHER" id="PTHR24348">
    <property type="entry name" value="SERINE/THREONINE-PROTEIN KINASE UNC-51-RELATED"/>
    <property type="match status" value="1"/>
</dbReference>
<dbReference type="Pfam" id="PF00069">
    <property type="entry name" value="Pkinase"/>
    <property type="match status" value="1"/>
</dbReference>
<dbReference type="SUPFAM" id="SSF56112">
    <property type="entry name" value="Protein kinase-like (PK-like)"/>
    <property type="match status" value="1"/>
</dbReference>
<dbReference type="InterPro" id="IPR045269">
    <property type="entry name" value="Atg1-like"/>
</dbReference>
<protein>
    <submittedName>
        <fullName evidence="3">Protein kinase</fullName>
    </submittedName>
</protein>
<dbReference type="Gene3D" id="1.10.510.10">
    <property type="entry name" value="Transferase(Phosphotransferase) domain 1"/>
    <property type="match status" value="1"/>
</dbReference>
<accession>A0A931CVM7</accession>
<reference evidence="3" key="1">
    <citation type="submission" date="2020-07" db="EMBL/GenBank/DDBJ databases">
        <title>Severe corrosion of carbon steel in oil field produced water can be linked to methanogenic archaea containing a special type of NiFe hydrogenase.</title>
        <authorList>
            <person name="Lahme S."/>
            <person name="Mand J."/>
            <person name="Longwell J."/>
            <person name="Smith R."/>
            <person name="Enning D."/>
        </authorList>
    </citation>
    <scope>NUCLEOTIDE SEQUENCE</scope>
    <source>
        <strain evidence="3">MIC098Bin6</strain>
    </source>
</reference>
<dbReference type="PANTHER" id="PTHR24348:SF68">
    <property type="entry name" value="SERINE_THREONINE-PROTEIN KINASE ATG1C"/>
    <property type="match status" value="1"/>
</dbReference>
<organism evidence="3 4">
    <name type="scientific">Desulfotignum balticum</name>
    <dbReference type="NCBI Taxonomy" id="115781"/>
    <lineage>
        <taxon>Bacteria</taxon>
        <taxon>Pseudomonadati</taxon>
        <taxon>Thermodesulfobacteriota</taxon>
        <taxon>Desulfobacteria</taxon>
        <taxon>Desulfobacterales</taxon>
        <taxon>Desulfobacteraceae</taxon>
        <taxon>Desulfotignum</taxon>
    </lineage>
</organism>
<dbReference type="SMART" id="SM00332">
    <property type="entry name" value="PP2Cc"/>
    <property type="match status" value="1"/>
</dbReference>
<dbReference type="PROSITE" id="PS51746">
    <property type="entry name" value="PPM_2"/>
    <property type="match status" value="1"/>
</dbReference>
<dbReference type="Gene3D" id="3.60.40.10">
    <property type="entry name" value="PPM-type phosphatase domain"/>
    <property type="match status" value="1"/>
</dbReference>
<evidence type="ECO:0000313" key="3">
    <source>
        <dbReference type="EMBL" id="MBG0779885.1"/>
    </source>
</evidence>
<proteinExistence type="predicted"/>
<keyword evidence="3" id="KW-0808">Transferase</keyword>
<dbReference type="EMBL" id="JACCQK010000483">
    <property type="protein sequence ID" value="MBG0779885.1"/>
    <property type="molecule type" value="Genomic_DNA"/>
</dbReference>
<dbReference type="InterPro" id="IPR011009">
    <property type="entry name" value="Kinase-like_dom_sf"/>
</dbReference>
<feature type="domain" description="PPM-type phosphatase" evidence="2">
    <location>
        <begin position="199"/>
        <end position="439"/>
    </location>
</feature>
<dbReference type="Proteomes" id="UP000706172">
    <property type="component" value="Unassembled WGS sequence"/>
</dbReference>